<proteinExistence type="predicted"/>
<evidence type="ECO:0000259" key="1">
    <source>
        <dbReference type="PROSITE" id="PS51186"/>
    </source>
</evidence>
<accession>A0A919C9A9</accession>
<organism evidence="2 3">
    <name type="scientific">Streptomyces finlayi</name>
    <dbReference type="NCBI Taxonomy" id="67296"/>
    <lineage>
        <taxon>Bacteria</taxon>
        <taxon>Bacillati</taxon>
        <taxon>Actinomycetota</taxon>
        <taxon>Actinomycetes</taxon>
        <taxon>Kitasatosporales</taxon>
        <taxon>Streptomycetaceae</taxon>
        <taxon>Streptomyces</taxon>
    </lineage>
</organism>
<dbReference type="EMBL" id="BMVC01000004">
    <property type="protein sequence ID" value="GHC89720.1"/>
    <property type="molecule type" value="Genomic_DNA"/>
</dbReference>
<reference evidence="2" key="2">
    <citation type="submission" date="2020-09" db="EMBL/GenBank/DDBJ databases">
        <authorList>
            <person name="Sun Q."/>
            <person name="Ohkuma M."/>
        </authorList>
    </citation>
    <scope>NUCLEOTIDE SEQUENCE</scope>
    <source>
        <strain evidence="2">JCM 4637</strain>
    </source>
</reference>
<dbReference type="Gene3D" id="3.40.630.30">
    <property type="match status" value="1"/>
</dbReference>
<gene>
    <name evidence="2" type="ORF">GCM10010334_23130</name>
</gene>
<dbReference type="AlphaFoldDB" id="A0A919C9A9"/>
<dbReference type="InterPro" id="IPR000182">
    <property type="entry name" value="GNAT_dom"/>
</dbReference>
<comment type="caution">
    <text evidence="2">The sequence shown here is derived from an EMBL/GenBank/DDBJ whole genome shotgun (WGS) entry which is preliminary data.</text>
</comment>
<dbReference type="Proteomes" id="UP000638353">
    <property type="component" value="Unassembled WGS sequence"/>
</dbReference>
<name>A0A919C9A9_9ACTN</name>
<dbReference type="GO" id="GO:0016747">
    <property type="term" value="F:acyltransferase activity, transferring groups other than amino-acyl groups"/>
    <property type="evidence" value="ECO:0007669"/>
    <property type="project" value="InterPro"/>
</dbReference>
<evidence type="ECO:0000313" key="3">
    <source>
        <dbReference type="Proteomes" id="UP000638353"/>
    </source>
</evidence>
<dbReference type="PROSITE" id="PS51186">
    <property type="entry name" value="GNAT"/>
    <property type="match status" value="1"/>
</dbReference>
<dbReference type="InterPro" id="IPR016181">
    <property type="entry name" value="Acyl_CoA_acyltransferase"/>
</dbReference>
<reference evidence="2" key="1">
    <citation type="journal article" date="2014" name="Int. J. Syst. Evol. Microbiol.">
        <title>Complete genome sequence of Corynebacterium casei LMG S-19264T (=DSM 44701T), isolated from a smear-ripened cheese.</title>
        <authorList>
            <consortium name="US DOE Joint Genome Institute (JGI-PGF)"/>
            <person name="Walter F."/>
            <person name="Albersmeier A."/>
            <person name="Kalinowski J."/>
            <person name="Ruckert C."/>
        </authorList>
    </citation>
    <scope>NUCLEOTIDE SEQUENCE</scope>
    <source>
        <strain evidence="2">JCM 4637</strain>
    </source>
</reference>
<dbReference type="Pfam" id="PF13508">
    <property type="entry name" value="Acetyltransf_7"/>
    <property type="match status" value="1"/>
</dbReference>
<sequence length="202" mass="21964">MQGWALSRGTPPPTPKPWGHYIHVTDSDAEVGRHVLPETRELLVRSAADSVTTPRTWMKMPAEPDDIAPWMPPGWVVAYEETGHLMAVDVRTTHPVVPDGYTVEVERTDAVVFVRLRDADGGKAAAGQMALLGETVVVDRVVTDSAHRRRGLGQFVMRTLADEAVAAGARQGVLGATAPGHALYETLGWKKHATLAECVYRP</sequence>
<dbReference type="SUPFAM" id="SSF55729">
    <property type="entry name" value="Acyl-CoA N-acyltransferases (Nat)"/>
    <property type="match status" value="1"/>
</dbReference>
<feature type="domain" description="N-acetyltransferase" evidence="1">
    <location>
        <begin position="72"/>
        <end position="202"/>
    </location>
</feature>
<evidence type="ECO:0000313" key="2">
    <source>
        <dbReference type="EMBL" id="GHC89720.1"/>
    </source>
</evidence>
<protein>
    <recommendedName>
        <fullName evidence="1">N-acetyltransferase domain-containing protein</fullName>
    </recommendedName>
</protein>